<sequence>GWLLLPALRPAPAAYPPSAVPHPFRSCGSRPAKVAGVQPRIPGNSLSGYGPGVSCCQWSWEEKGKPQFIHFGL</sequence>
<feature type="non-terminal residue" evidence="1">
    <location>
        <position position="73"/>
    </location>
</feature>
<name>A0A6J4K2F4_9SPHI</name>
<proteinExistence type="predicted"/>
<dbReference type="EMBL" id="CADCTQ010000405">
    <property type="protein sequence ID" value="CAA9293946.1"/>
    <property type="molecule type" value="Genomic_DNA"/>
</dbReference>
<accession>A0A6J4K2F4</accession>
<reference evidence="1" key="1">
    <citation type="submission" date="2020-02" db="EMBL/GenBank/DDBJ databases">
        <authorList>
            <person name="Meier V. D."/>
        </authorList>
    </citation>
    <scope>NUCLEOTIDE SEQUENCE</scope>
    <source>
        <strain evidence="1">AVDCRST_MAG56</strain>
    </source>
</reference>
<dbReference type="AlphaFoldDB" id="A0A6J4K2F4"/>
<gene>
    <name evidence="1" type="ORF">AVDCRST_MAG56-5792</name>
</gene>
<protein>
    <submittedName>
        <fullName evidence="1">Uncharacterized protein</fullName>
    </submittedName>
</protein>
<evidence type="ECO:0000313" key="1">
    <source>
        <dbReference type="EMBL" id="CAA9293946.1"/>
    </source>
</evidence>
<feature type="non-terminal residue" evidence="1">
    <location>
        <position position="1"/>
    </location>
</feature>
<organism evidence="1">
    <name type="scientific">uncultured Cytophagales bacterium</name>
    <dbReference type="NCBI Taxonomy" id="158755"/>
    <lineage>
        <taxon>Bacteria</taxon>
        <taxon>Pseudomonadati</taxon>
        <taxon>Bacteroidota</taxon>
        <taxon>Sphingobacteriia</taxon>
        <taxon>Sphingobacteriales</taxon>
        <taxon>environmental samples</taxon>
    </lineage>
</organism>